<organism evidence="3 4">
    <name type="scientific">Thalassospira marina</name>
    <dbReference type="NCBI Taxonomy" id="2048283"/>
    <lineage>
        <taxon>Bacteria</taxon>
        <taxon>Pseudomonadati</taxon>
        <taxon>Pseudomonadota</taxon>
        <taxon>Alphaproteobacteria</taxon>
        <taxon>Rhodospirillales</taxon>
        <taxon>Thalassospiraceae</taxon>
        <taxon>Thalassospira</taxon>
    </lineage>
</organism>
<feature type="transmembrane region" description="Helical" evidence="2">
    <location>
        <begin position="208"/>
        <end position="226"/>
    </location>
</feature>
<accession>A0ABN5FJT1</accession>
<evidence type="ECO:0000313" key="3">
    <source>
        <dbReference type="EMBL" id="AUG54512.1"/>
    </source>
</evidence>
<protein>
    <recommendedName>
        <fullName evidence="5">Anti-sigma factor</fullName>
    </recommendedName>
</protein>
<reference evidence="3 4" key="1">
    <citation type="submission" date="2017-10" db="EMBL/GenBank/DDBJ databases">
        <title>Biodiversity and function of Thalassospira species in the particle-attached aromatic-hydrocarbon-degrading consortia from the surface seawater of the China South Sea.</title>
        <authorList>
            <person name="Dong C."/>
            <person name="Liu R."/>
            <person name="Shao Z."/>
        </authorList>
    </citation>
    <scope>NUCLEOTIDE SEQUENCE [LARGE SCALE GENOMIC DNA]</scope>
    <source>
        <strain evidence="3 4">CSC3H3</strain>
    </source>
</reference>
<dbReference type="EMBL" id="CP024199">
    <property type="protein sequence ID" value="AUG54512.1"/>
    <property type="molecule type" value="Genomic_DNA"/>
</dbReference>
<keyword evidence="2" id="KW-0812">Transmembrane</keyword>
<gene>
    <name evidence="3" type="ORF">CSC3H3_18680</name>
</gene>
<dbReference type="Proteomes" id="UP000233458">
    <property type="component" value="Chromosome"/>
</dbReference>
<name>A0ABN5FJT1_9PROT</name>
<keyword evidence="2" id="KW-1133">Transmembrane helix</keyword>
<proteinExistence type="predicted"/>
<dbReference type="RefSeq" id="WP_101285809.1">
    <property type="nucleotide sequence ID" value="NZ_CP024199.1"/>
</dbReference>
<evidence type="ECO:0008006" key="5">
    <source>
        <dbReference type="Google" id="ProtNLM"/>
    </source>
</evidence>
<sequence length="381" mass="41640">MTPHNHDDIGEDDLHGYVDGQLSAERHRQVEEWLKDNPEAARDVASWQAQNMALQDLFQPVASADDAALDAKAQRTRSTRHTRQANTASKPHDQNGEDGRGEFAQADDKPDFARDFGAQHSFGDSADHDDLDDQVDLGNNARADHETGYPAGPNRIHGERHRPTHREDLTRNLRSSAHLGRRMPSAPSFLGDSTETGKRQGRYPLRQIAAIFMVFLAGGIGGAAIMEATLSGQPGNPDFVTALPAVSSAGYGIYASEIRHPVEVYADQKDHLVGWLGKRLGVDFSAPDLSSEGFQLVGGRLVPFEDKPGALLMYEDNSGQRLTLMVGHNPDNTSTGFRYQNAGKIETFYWIDGPVGYAVSGEISKDHLEDVALAVYRQTGG</sequence>
<evidence type="ECO:0000313" key="4">
    <source>
        <dbReference type="Proteomes" id="UP000233458"/>
    </source>
</evidence>
<evidence type="ECO:0000256" key="1">
    <source>
        <dbReference type="SAM" id="MobiDB-lite"/>
    </source>
</evidence>
<feature type="compositionally biased region" description="Basic residues" evidence="1">
    <location>
        <begin position="74"/>
        <end position="83"/>
    </location>
</feature>
<feature type="region of interest" description="Disordered" evidence="1">
    <location>
        <begin position="68"/>
        <end position="165"/>
    </location>
</feature>
<evidence type="ECO:0000256" key="2">
    <source>
        <dbReference type="SAM" id="Phobius"/>
    </source>
</evidence>
<feature type="compositionally biased region" description="Basic and acidic residues" evidence="1">
    <location>
        <begin position="90"/>
        <end position="114"/>
    </location>
</feature>
<keyword evidence="4" id="KW-1185">Reference proteome</keyword>
<keyword evidence="2" id="KW-0472">Membrane</keyword>
<feature type="region of interest" description="Disordered" evidence="1">
    <location>
        <begin position="1"/>
        <end position="23"/>
    </location>
</feature>
<feature type="compositionally biased region" description="Basic and acidic residues" evidence="1">
    <location>
        <begin position="1"/>
        <end position="16"/>
    </location>
</feature>